<keyword evidence="7" id="KW-1185">Reference proteome</keyword>
<reference evidence="6 7" key="1">
    <citation type="journal article" date="2012" name="Science">
        <title>The Paleozoic origin of enzymatic lignin decomposition reconstructed from 31 fungal genomes.</title>
        <authorList>
            <person name="Floudas D."/>
            <person name="Binder M."/>
            <person name="Riley R."/>
            <person name="Barry K."/>
            <person name="Blanchette R.A."/>
            <person name="Henrissat B."/>
            <person name="Martinez A.T."/>
            <person name="Otillar R."/>
            <person name="Spatafora J.W."/>
            <person name="Yadav J.S."/>
            <person name="Aerts A."/>
            <person name="Benoit I."/>
            <person name="Boyd A."/>
            <person name="Carlson A."/>
            <person name="Copeland A."/>
            <person name="Coutinho P.M."/>
            <person name="de Vries R.P."/>
            <person name="Ferreira P."/>
            <person name="Findley K."/>
            <person name="Foster B."/>
            <person name="Gaskell J."/>
            <person name="Glotzer D."/>
            <person name="Gorecki P."/>
            <person name="Heitman J."/>
            <person name="Hesse C."/>
            <person name="Hori C."/>
            <person name="Igarashi K."/>
            <person name="Jurgens J.A."/>
            <person name="Kallen N."/>
            <person name="Kersten P."/>
            <person name="Kohler A."/>
            <person name="Kuees U."/>
            <person name="Kumar T.K.A."/>
            <person name="Kuo A."/>
            <person name="LaButti K."/>
            <person name="Larrondo L.F."/>
            <person name="Lindquist E."/>
            <person name="Ling A."/>
            <person name="Lombard V."/>
            <person name="Lucas S."/>
            <person name="Lundell T."/>
            <person name="Martin R."/>
            <person name="McLaughlin D.J."/>
            <person name="Morgenstern I."/>
            <person name="Morin E."/>
            <person name="Murat C."/>
            <person name="Nagy L.G."/>
            <person name="Nolan M."/>
            <person name="Ohm R.A."/>
            <person name="Patyshakuliyeva A."/>
            <person name="Rokas A."/>
            <person name="Ruiz-Duenas F.J."/>
            <person name="Sabat G."/>
            <person name="Salamov A."/>
            <person name="Samejima M."/>
            <person name="Schmutz J."/>
            <person name="Slot J.C."/>
            <person name="St John F."/>
            <person name="Stenlid J."/>
            <person name="Sun H."/>
            <person name="Sun S."/>
            <person name="Syed K."/>
            <person name="Tsang A."/>
            <person name="Wiebenga A."/>
            <person name="Young D."/>
            <person name="Pisabarro A."/>
            <person name="Eastwood D.C."/>
            <person name="Martin F."/>
            <person name="Cullen D."/>
            <person name="Grigoriev I.V."/>
            <person name="Hibbett D.S."/>
        </authorList>
    </citation>
    <scope>NUCLEOTIDE SEQUENCE [LARGE SCALE GENOMIC DNA]</scope>
    <source>
        <strain evidence="6 7">MD-104</strain>
    </source>
</reference>
<sequence>MSAQDKVSQLRALINLLSVSSERVIREWETTGCNSNVPAQSDCDSSSHEVLDAIRTIIGACGACQALLQEPQARVYELAMQSYISRSLHIAAEARIADLLAEANPAEGITGESLGQKTGIECRKLVRVLRCLCSVGVFNEVHDNCFVNTETSRCLVGNDPLRSLIKLCGSTNFDSLQKLPSVLLDPEASPSYSPRDCAFQRAFGTTRTMWECFYDENVEEMGISSTCPLDTKNFGLAMVGLGRMYTAPLVHAYPWGALGNGIIVDVGGGVGGMCMDLLARFPQLRFILQDTRPVLDQAESIWLRDMPEAVHSGRVQMMPHNFFIEQPIKGAAVYFMRYVLHDWPDEECVKILTLLREAMGPRSRILAADRLIHTNVGSSYLQSAPPPLPPNYGCAHVLNNISDLSMLTLFNGMERTPEHISELAGQAGLKIVKMWESQGLMHIVEMRSASC</sequence>
<dbReference type="PANTHER" id="PTHR43712">
    <property type="entry name" value="PUTATIVE (AFU_ORTHOLOGUE AFUA_4G14580)-RELATED"/>
    <property type="match status" value="1"/>
</dbReference>
<dbReference type="Proteomes" id="UP000218811">
    <property type="component" value="Unassembled WGS sequence"/>
</dbReference>
<dbReference type="Gene3D" id="3.40.50.150">
    <property type="entry name" value="Vaccinia Virus protein VP39"/>
    <property type="match status" value="1"/>
</dbReference>
<dbReference type="Gene3D" id="1.10.10.10">
    <property type="entry name" value="Winged helix-like DNA-binding domain superfamily/Winged helix DNA-binding domain"/>
    <property type="match status" value="1"/>
</dbReference>
<dbReference type="SUPFAM" id="SSF46785">
    <property type="entry name" value="Winged helix' DNA-binding domain"/>
    <property type="match status" value="1"/>
</dbReference>
<evidence type="ECO:0000259" key="4">
    <source>
        <dbReference type="Pfam" id="PF00891"/>
    </source>
</evidence>
<keyword evidence="3" id="KW-0949">S-adenosyl-L-methionine</keyword>
<dbReference type="Pfam" id="PF08100">
    <property type="entry name" value="Dimerisation"/>
    <property type="match status" value="1"/>
</dbReference>
<evidence type="ECO:0000256" key="3">
    <source>
        <dbReference type="ARBA" id="ARBA00022691"/>
    </source>
</evidence>
<dbReference type="SUPFAM" id="SSF53335">
    <property type="entry name" value="S-adenosyl-L-methionine-dependent methyltransferases"/>
    <property type="match status" value="1"/>
</dbReference>
<dbReference type="Pfam" id="PF00891">
    <property type="entry name" value="Methyltransf_2"/>
    <property type="match status" value="1"/>
</dbReference>
<dbReference type="AlphaFoldDB" id="A0A2H3IYX7"/>
<dbReference type="PANTHER" id="PTHR43712:SF2">
    <property type="entry name" value="O-METHYLTRANSFERASE CICE"/>
    <property type="match status" value="1"/>
</dbReference>
<feature type="domain" description="O-methyltransferase dimerisation" evidence="5">
    <location>
        <begin position="77"/>
        <end position="156"/>
    </location>
</feature>
<organism evidence="6 7">
    <name type="scientific">Wolfiporia cocos (strain MD-104)</name>
    <name type="common">Brown rot fungus</name>
    <dbReference type="NCBI Taxonomy" id="742152"/>
    <lineage>
        <taxon>Eukaryota</taxon>
        <taxon>Fungi</taxon>
        <taxon>Dikarya</taxon>
        <taxon>Basidiomycota</taxon>
        <taxon>Agaricomycotina</taxon>
        <taxon>Agaricomycetes</taxon>
        <taxon>Polyporales</taxon>
        <taxon>Phaeolaceae</taxon>
        <taxon>Wolfiporia</taxon>
    </lineage>
</organism>
<evidence type="ECO:0000256" key="2">
    <source>
        <dbReference type="ARBA" id="ARBA00022679"/>
    </source>
</evidence>
<keyword evidence="1 6" id="KW-0489">Methyltransferase</keyword>
<dbReference type="InterPro" id="IPR036388">
    <property type="entry name" value="WH-like_DNA-bd_sf"/>
</dbReference>
<dbReference type="InterPro" id="IPR016461">
    <property type="entry name" value="COMT-like"/>
</dbReference>
<dbReference type="PROSITE" id="PS51683">
    <property type="entry name" value="SAM_OMT_II"/>
    <property type="match status" value="1"/>
</dbReference>
<dbReference type="GO" id="GO:0046983">
    <property type="term" value="F:protein dimerization activity"/>
    <property type="evidence" value="ECO:0007669"/>
    <property type="project" value="InterPro"/>
</dbReference>
<gene>
    <name evidence="6" type="ORF">WOLCODRAFT_106751</name>
</gene>
<protein>
    <submittedName>
        <fullName evidence="6">S-adenosyl-L-methionine-dependent methyltransferase</fullName>
    </submittedName>
</protein>
<proteinExistence type="predicted"/>
<dbReference type="InterPro" id="IPR036390">
    <property type="entry name" value="WH_DNA-bd_sf"/>
</dbReference>
<evidence type="ECO:0000313" key="6">
    <source>
        <dbReference type="EMBL" id="PCH34931.1"/>
    </source>
</evidence>
<evidence type="ECO:0000313" key="7">
    <source>
        <dbReference type="Proteomes" id="UP000218811"/>
    </source>
</evidence>
<dbReference type="InterPro" id="IPR012967">
    <property type="entry name" value="COMT_dimerisation"/>
</dbReference>
<dbReference type="GO" id="GO:0032259">
    <property type="term" value="P:methylation"/>
    <property type="evidence" value="ECO:0007669"/>
    <property type="project" value="UniProtKB-KW"/>
</dbReference>
<evidence type="ECO:0000259" key="5">
    <source>
        <dbReference type="Pfam" id="PF08100"/>
    </source>
</evidence>
<dbReference type="OrthoDB" id="2410195at2759"/>
<keyword evidence="2 6" id="KW-0808">Transferase</keyword>
<accession>A0A2H3IYX7</accession>
<dbReference type="OMA" id="TEMHIDD"/>
<dbReference type="InterPro" id="IPR001077">
    <property type="entry name" value="COMT_C"/>
</dbReference>
<name>A0A2H3IYX7_WOLCO</name>
<dbReference type="STRING" id="742152.A0A2H3IYX7"/>
<evidence type="ECO:0000256" key="1">
    <source>
        <dbReference type="ARBA" id="ARBA00022603"/>
    </source>
</evidence>
<feature type="domain" description="O-methyltransferase C-terminal" evidence="4">
    <location>
        <begin position="231"/>
        <end position="429"/>
    </location>
</feature>
<dbReference type="GO" id="GO:0008171">
    <property type="term" value="F:O-methyltransferase activity"/>
    <property type="evidence" value="ECO:0007669"/>
    <property type="project" value="InterPro"/>
</dbReference>
<dbReference type="InterPro" id="IPR029063">
    <property type="entry name" value="SAM-dependent_MTases_sf"/>
</dbReference>
<dbReference type="EMBL" id="KB467832">
    <property type="protein sequence ID" value="PCH34931.1"/>
    <property type="molecule type" value="Genomic_DNA"/>
</dbReference>